<dbReference type="InterPro" id="IPR024079">
    <property type="entry name" value="MetalloPept_cat_dom_sf"/>
</dbReference>
<dbReference type="Gene3D" id="1.10.472.150">
    <property type="entry name" value="Glucose-regulated metallo-peptidase M90, N-terminal domain"/>
    <property type="match status" value="1"/>
</dbReference>
<evidence type="ECO:0008006" key="3">
    <source>
        <dbReference type="Google" id="ProtNLM"/>
    </source>
</evidence>
<dbReference type="PANTHER" id="PTHR30164">
    <property type="entry name" value="MTFA PEPTIDASE"/>
    <property type="match status" value="1"/>
</dbReference>
<accession>A0A1P8UD80</accession>
<dbReference type="Proteomes" id="UP000243807">
    <property type="component" value="Chromosome"/>
</dbReference>
<organism evidence="1 2">
    <name type="scientific">Acidihalobacter ferrooxydans</name>
    <dbReference type="NCBI Taxonomy" id="1765967"/>
    <lineage>
        <taxon>Bacteria</taxon>
        <taxon>Pseudomonadati</taxon>
        <taxon>Pseudomonadota</taxon>
        <taxon>Gammaproteobacteria</taxon>
        <taxon>Chromatiales</taxon>
        <taxon>Ectothiorhodospiraceae</taxon>
        <taxon>Acidihalobacter</taxon>
    </lineage>
</organism>
<evidence type="ECO:0000313" key="2">
    <source>
        <dbReference type="Proteomes" id="UP000243807"/>
    </source>
</evidence>
<dbReference type="InterPro" id="IPR042252">
    <property type="entry name" value="MtfA_N"/>
</dbReference>
<protein>
    <recommendedName>
        <fullName evidence="3">Zinc-dependent peptidase</fullName>
    </recommendedName>
</protein>
<keyword evidence="2" id="KW-1185">Reference proteome</keyword>
<dbReference type="InterPro" id="IPR010384">
    <property type="entry name" value="MtfA_fam"/>
</dbReference>
<dbReference type="AlphaFoldDB" id="A0A1P8UD80"/>
<dbReference type="EMBL" id="CP019434">
    <property type="protein sequence ID" value="APZ41821.1"/>
    <property type="molecule type" value="Genomic_DNA"/>
</dbReference>
<reference evidence="1 2" key="1">
    <citation type="submission" date="2017-01" db="EMBL/GenBank/DDBJ databases">
        <title>Draft sequence of Acidihalobacter ferrooxidans strain DSM 14175 (strain V8).</title>
        <authorList>
            <person name="Khaleque H.N."/>
            <person name="Ramsay J.P."/>
            <person name="Murphy R.J.T."/>
            <person name="Kaksonen A.H."/>
            <person name="Boxall N.J."/>
            <person name="Watkin E.L.J."/>
        </authorList>
    </citation>
    <scope>NUCLEOTIDE SEQUENCE [LARGE SCALE GENOMIC DNA]</scope>
    <source>
        <strain evidence="1 2">V8</strain>
    </source>
</reference>
<dbReference type="GO" id="GO:0008237">
    <property type="term" value="F:metallopeptidase activity"/>
    <property type="evidence" value="ECO:0007669"/>
    <property type="project" value="InterPro"/>
</dbReference>
<dbReference type="SUPFAM" id="SSF55486">
    <property type="entry name" value="Metalloproteases ('zincins'), catalytic domain"/>
    <property type="match status" value="1"/>
</dbReference>
<dbReference type="STRING" id="1765967.BW247_00850"/>
<dbReference type="OrthoDB" id="9786424at2"/>
<dbReference type="Pfam" id="PF06167">
    <property type="entry name" value="Peptidase_M90"/>
    <property type="match status" value="1"/>
</dbReference>
<proteinExistence type="predicted"/>
<dbReference type="GO" id="GO:0005829">
    <property type="term" value="C:cytosol"/>
    <property type="evidence" value="ECO:0007669"/>
    <property type="project" value="TreeGrafter"/>
</dbReference>
<name>A0A1P8UD80_9GAMM</name>
<evidence type="ECO:0000313" key="1">
    <source>
        <dbReference type="EMBL" id="APZ41821.1"/>
    </source>
</evidence>
<dbReference type="CDD" id="cd20169">
    <property type="entry name" value="Peptidase_M90_mtfA"/>
    <property type="match status" value="1"/>
</dbReference>
<dbReference type="PANTHER" id="PTHR30164:SF2">
    <property type="entry name" value="PROTEIN MTFA"/>
    <property type="match status" value="1"/>
</dbReference>
<dbReference type="Gene3D" id="3.40.390.10">
    <property type="entry name" value="Collagenase (Catalytic Domain)"/>
    <property type="match status" value="1"/>
</dbReference>
<dbReference type="KEGG" id="afy:BW247_00850"/>
<dbReference type="GO" id="GO:0004177">
    <property type="term" value="F:aminopeptidase activity"/>
    <property type="evidence" value="ECO:0007669"/>
    <property type="project" value="TreeGrafter"/>
</dbReference>
<gene>
    <name evidence="1" type="ORF">BW247_00850</name>
</gene>
<sequence length="274" mass="30513">MSDRLPDRDHFDRPQAMTLLSTLSAKLHHRPPPFDAEIWRRASADQAVLTTLPDAGREKLWALAHDFLRTRAINPVGGLALENDARLRLALLAALPVLELGLNWYHGLHEVVVYPAGFAPQHNWTDECGIVHTERRALSGEAWNEGLLIVSWADVQAAAPLDGHHVVLHECAHWLDMQAGAANGRPPLHPGMSAAEWTRVFTQAYAAFRHTPRHYPSLDPYAAEAPAEFFAVACEAFFEIPHALTRDFPAVYALLAALLRQDPRQRIAPLENTP</sequence>